<comment type="caution">
    <text evidence="1">The sequence shown here is derived from an EMBL/GenBank/DDBJ whole genome shotgun (WGS) entry which is preliminary data.</text>
</comment>
<gene>
    <name evidence="1" type="ORF">IAC78_03655</name>
</gene>
<reference evidence="1" key="2">
    <citation type="journal article" date="2021" name="PeerJ">
        <title>Extensive microbial diversity within the chicken gut microbiome revealed by metagenomics and culture.</title>
        <authorList>
            <person name="Gilroy R."/>
            <person name="Ravi A."/>
            <person name="Getino M."/>
            <person name="Pursley I."/>
            <person name="Horton D.L."/>
            <person name="Alikhan N.F."/>
            <person name="Baker D."/>
            <person name="Gharbi K."/>
            <person name="Hall N."/>
            <person name="Watson M."/>
            <person name="Adriaenssens E.M."/>
            <person name="Foster-Nyarko E."/>
            <person name="Jarju S."/>
            <person name="Secka A."/>
            <person name="Antonio M."/>
            <person name="Oren A."/>
            <person name="Chaudhuri R.R."/>
            <person name="La Ragione R."/>
            <person name="Hildebrand F."/>
            <person name="Pallen M.J."/>
        </authorList>
    </citation>
    <scope>NUCLEOTIDE SEQUENCE</scope>
    <source>
        <strain evidence="1">1748</strain>
    </source>
</reference>
<proteinExistence type="predicted"/>
<dbReference type="NCBIfam" id="NF045770">
    <property type="entry name" value="MPN403_MG284_C"/>
    <property type="match status" value="1"/>
</dbReference>
<dbReference type="AlphaFoldDB" id="A0A9D9GRE9"/>
<reference evidence="1" key="1">
    <citation type="submission" date="2020-10" db="EMBL/GenBank/DDBJ databases">
        <authorList>
            <person name="Gilroy R."/>
        </authorList>
    </citation>
    <scope>NUCLEOTIDE SEQUENCE</scope>
    <source>
        <strain evidence="1">1748</strain>
    </source>
</reference>
<evidence type="ECO:0000313" key="1">
    <source>
        <dbReference type="EMBL" id="MBO8414548.1"/>
    </source>
</evidence>
<protein>
    <submittedName>
        <fullName evidence="1">Uncharacterized protein</fullName>
    </submittedName>
</protein>
<sequence length="129" mass="15119">MGVSKNQKELRSKLQKLAHKYQVCAQKIIGAEEEGSKLLMLGDFDKSEYGEYVKVEKNAALSEEKRFIARINSVLLALGPEEANILYYEYFFPLGSKWWMNYTSSPAFYRNKRLAVRHFWSLYESEDNF</sequence>
<dbReference type="EMBL" id="JADING010000102">
    <property type="protein sequence ID" value="MBO8414548.1"/>
    <property type="molecule type" value="Genomic_DNA"/>
</dbReference>
<name>A0A9D9GRE9_9BACL</name>
<dbReference type="InterPro" id="IPR058231">
    <property type="entry name" value="MG284-like_C"/>
</dbReference>
<organism evidence="1 2">
    <name type="scientific">Candidatus Scatoplasma merdavium</name>
    <dbReference type="NCBI Taxonomy" id="2840932"/>
    <lineage>
        <taxon>Bacteria</taxon>
        <taxon>Bacillati</taxon>
        <taxon>Bacillota</taxon>
        <taxon>Bacilli</taxon>
        <taxon>Bacillales</taxon>
        <taxon>Candidatus Scatoplasma</taxon>
    </lineage>
</organism>
<evidence type="ECO:0000313" key="2">
    <source>
        <dbReference type="Proteomes" id="UP000823629"/>
    </source>
</evidence>
<accession>A0A9D9GRE9</accession>
<dbReference type="Proteomes" id="UP000823629">
    <property type="component" value="Unassembled WGS sequence"/>
</dbReference>